<dbReference type="InterPro" id="IPR036102">
    <property type="entry name" value="OsmC/Ohrsf"/>
</dbReference>
<dbReference type="InterPro" id="IPR003718">
    <property type="entry name" value="OsmC/Ohr_fam"/>
</dbReference>
<dbReference type="Gene3D" id="2.20.25.10">
    <property type="match status" value="1"/>
</dbReference>
<dbReference type="GO" id="GO:0006979">
    <property type="term" value="P:response to oxidative stress"/>
    <property type="evidence" value="ECO:0007669"/>
    <property type="project" value="InterPro"/>
</dbReference>
<accession>A0A6B3R2G2</accession>
<dbReference type="Gene3D" id="3.30.300.20">
    <property type="match status" value="1"/>
</dbReference>
<evidence type="ECO:0000313" key="3">
    <source>
        <dbReference type="EMBL" id="NEV92311.1"/>
    </source>
</evidence>
<dbReference type="RefSeq" id="WP_161379769.1">
    <property type="nucleotide sequence ID" value="NZ_JAAIFS010000013.1"/>
</dbReference>
<proteinExistence type="inferred from homology"/>
<sequence>MTERIKLPTLSTEKDFDGEEFSPIYTTTVTVHGGAASHGRASGHARSADGALDLDLRMPAELGGDGRGTNPEQLFAAGFAACFHGALSLLARQEALDPATISVVATVAFGRDPEDGGYLLRVDLVVRWPGVDPATADELIRKADALCPYARMAWRGTPTTITLAP</sequence>
<comment type="similarity">
    <text evidence="1">Belongs to the OsmC/Ohr family.</text>
</comment>
<dbReference type="InterPro" id="IPR019953">
    <property type="entry name" value="OHR"/>
</dbReference>
<reference evidence="2 4" key="2">
    <citation type="submission" date="2024-10" db="EMBL/GenBank/DDBJ databases">
        <authorList>
            <person name="Wannawong T."/>
            <person name="Kuncharoen N."/>
            <person name="Mhuantong W."/>
        </authorList>
    </citation>
    <scope>NUCLEOTIDE SEQUENCE [LARGE SCALE GENOMIC DNA]</scope>
    <source>
        <strain evidence="2 4">CALK1-4</strain>
    </source>
</reference>
<dbReference type="PANTHER" id="PTHR33797">
    <property type="entry name" value="ORGANIC HYDROPEROXIDE RESISTANCE PROTEIN-LIKE"/>
    <property type="match status" value="1"/>
</dbReference>
<dbReference type="AlphaFoldDB" id="A0A6B3R2G2"/>
<dbReference type="SUPFAM" id="SSF82784">
    <property type="entry name" value="OsmC-like"/>
    <property type="match status" value="1"/>
</dbReference>
<gene>
    <name evidence="2" type="ORF">ACH3YB_36585</name>
    <name evidence="3" type="ORF">GUR47_37415</name>
</gene>
<evidence type="ECO:0000256" key="1">
    <source>
        <dbReference type="ARBA" id="ARBA00007378"/>
    </source>
</evidence>
<dbReference type="Proteomes" id="UP001610810">
    <property type="component" value="Unassembled WGS sequence"/>
</dbReference>
<comment type="caution">
    <text evidence="3">The sequence shown here is derived from an EMBL/GenBank/DDBJ whole genome shotgun (WGS) entry which is preliminary data.</text>
</comment>
<dbReference type="PANTHER" id="PTHR33797:SF2">
    <property type="entry name" value="ORGANIC HYDROPEROXIDE RESISTANCE PROTEIN-LIKE"/>
    <property type="match status" value="1"/>
</dbReference>
<reference evidence="3" key="1">
    <citation type="journal article" date="2020" name="Microorganisms">
        <title>Isolation, Genomic and Metabolomic Characterization of Streptomyces tendae VITAKN with Quorum Sensing Inhibitory Activity from Southern India.</title>
        <authorList>
            <person name="Ishaque N.M."/>
            <person name="Burgsdorf I."/>
            <person name="Limlingan Malit J.J."/>
            <person name="Saha S."/>
            <person name="Teta R."/>
            <person name="Ewe D."/>
            <person name="Kannabiran K."/>
            <person name="Hrouzek P."/>
            <person name="Steindler L."/>
            <person name="Costantino V."/>
            <person name="Saurav K."/>
        </authorList>
    </citation>
    <scope>NUCLEOTIDE SEQUENCE</scope>
    <source>
        <strain evidence="3">VITAKN</strain>
    </source>
</reference>
<dbReference type="EMBL" id="JAAIFS010000013">
    <property type="protein sequence ID" value="NEV92311.1"/>
    <property type="molecule type" value="Genomic_DNA"/>
</dbReference>
<dbReference type="Pfam" id="PF02566">
    <property type="entry name" value="OsmC"/>
    <property type="match status" value="1"/>
</dbReference>
<dbReference type="InterPro" id="IPR015946">
    <property type="entry name" value="KH_dom-like_a/b"/>
</dbReference>
<keyword evidence="4" id="KW-1185">Reference proteome</keyword>
<organism evidence="3">
    <name type="scientific">Streptomyces tendae</name>
    <dbReference type="NCBI Taxonomy" id="1932"/>
    <lineage>
        <taxon>Bacteria</taxon>
        <taxon>Bacillati</taxon>
        <taxon>Actinomycetota</taxon>
        <taxon>Actinomycetes</taxon>
        <taxon>Kitasatosporales</taxon>
        <taxon>Streptomycetaceae</taxon>
        <taxon>Streptomyces</taxon>
    </lineage>
</organism>
<dbReference type="EMBL" id="JBIQWK010000017">
    <property type="protein sequence ID" value="MFI0577150.1"/>
    <property type="molecule type" value="Genomic_DNA"/>
</dbReference>
<dbReference type="NCBIfam" id="TIGR03561">
    <property type="entry name" value="organ_hyd_perox"/>
    <property type="match status" value="1"/>
</dbReference>
<evidence type="ECO:0000313" key="4">
    <source>
        <dbReference type="Proteomes" id="UP001610810"/>
    </source>
</evidence>
<evidence type="ECO:0000313" key="2">
    <source>
        <dbReference type="EMBL" id="MFI0577150.1"/>
    </source>
</evidence>
<protein>
    <submittedName>
        <fullName evidence="3">Ohr family peroxiredoxin</fullName>
    </submittedName>
</protein>
<name>A0A6B3R2G2_STRTE</name>